<dbReference type="FunFam" id="1.20.1540.10:FF:000004">
    <property type="entry name" value="Transmembrane protein 115"/>
    <property type="match status" value="1"/>
</dbReference>
<dbReference type="AlphaFoldDB" id="A0A6A6PGA2"/>
<dbReference type="InterPro" id="IPR013861">
    <property type="entry name" value="TMEM115/Pdh1/Rbl19"/>
</dbReference>
<feature type="compositionally biased region" description="Basic and acidic residues" evidence="5">
    <location>
        <begin position="296"/>
        <end position="315"/>
    </location>
</feature>
<dbReference type="PANTHER" id="PTHR13377:SF3">
    <property type="entry name" value="TRANSMEMBRANE PROTEIN 115"/>
    <property type="match status" value="1"/>
</dbReference>
<feature type="signal peptide" evidence="7">
    <location>
        <begin position="1"/>
        <end position="24"/>
    </location>
</feature>
<keyword evidence="9" id="KW-1185">Reference proteome</keyword>
<evidence type="ECO:0000256" key="3">
    <source>
        <dbReference type="ARBA" id="ARBA00022989"/>
    </source>
</evidence>
<evidence type="ECO:0000313" key="9">
    <source>
        <dbReference type="Proteomes" id="UP000799767"/>
    </source>
</evidence>
<dbReference type="EMBL" id="MU001642">
    <property type="protein sequence ID" value="KAF2479018.1"/>
    <property type="molecule type" value="Genomic_DNA"/>
</dbReference>
<evidence type="ECO:0000256" key="2">
    <source>
        <dbReference type="ARBA" id="ARBA00022692"/>
    </source>
</evidence>
<feature type="transmembrane region" description="Helical" evidence="6">
    <location>
        <begin position="111"/>
        <end position="133"/>
    </location>
</feature>
<protein>
    <submittedName>
        <fullName evidence="8">Eukaryotic integral membrane protein-domain-containing protein</fullName>
    </submittedName>
</protein>
<dbReference type="InterPro" id="IPR035952">
    <property type="entry name" value="Rhomboid-like_sf"/>
</dbReference>
<comment type="subcellular location">
    <subcellularLocation>
        <location evidence="1">Membrane</location>
        <topology evidence="1">Multi-pass membrane protein</topology>
    </subcellularLocation>
</comment>
<dbReference type="PANTHER" id="PTHR13377">
    <property type="entry name" value="PLACENTAL PROTEIN 6"/>
    <property type="match status" value="1"/>
</dbReference>
<keyword evidence="7" id="KW-0732">Signal</keyword>
<dbReference type="RefSeq" id="XP_033585588.1">
    <property type="nucleotide sequence ID" value="XM_033736244.1"/>
</dbReference>
<dbReference type="Proteomes" id="UP000799767">
    <property type="component" value="Unassembled WGS sequence"/>
</dbReference>
<name>A0A6A6PGA2_9PEZI</name>
<accession>A0A6A6PGA2</accession>
<evidence type="ECO:0000313" key="8">
    <source>
        <dbReference type="EMBL" id="KAF2479018.1"/>
    </source>
</evidence>
<gene>
    <name evidence="8" type="ORF">BDY17DRAFT_319087</name>
</gene>
<dbReference type="GO" id="GO:0005794">
    <property type="term" value="C:Golgi apparatus"/>
    <property type="evidence" value="ECO:0007669"/>
    <property type="project" value="TreeGrafter"/>
</dbReference>
<proteinExistence type="predicted"/>
<feature type="region of interest" description="Disordered" evidence="5">
    <location>
        <begin position="287"/>
        <end position="315"/>
    </location>
</feature>
<evidence type="ECO:0000256" key="1">
    <source>
        <dbReference type="ARBA" id="ARBA00004141"/>
    </source>
</evidence>
<dbReference type="OrthoDB" id="73612at2759"/>
<feature type="transmembrane region" description="Helical" evidence="6">
    <location>
        <begin position="201"/>
        <end position="218"/>
    </location>
</feature>
<evidence type="ECO:0000256" key="5">
    <source>
        <dbReference type="SAM" id="MobiDB-lite"/>
    </source>
</evidence>
<keyword evidence="2 6" id="KW-0812">Transmembrane</keyword>
<reference evidence="8" key="1">
    <citation type="journal article" date="2020" name="Stud. Mycol.">
        <title>101 Dothideomycetes genomes: a test case for predicting lifestyles and emergence of pathogens.</title>
        <authorList>
            <person name="Haridas S."/>
            <person name="Albert R."/>
            <person name="Binder M."/>
            <person name="Bloem J."/>
            <person name="Labutti K."/>
            <person name="Salamov A."/>
            <person name="Andreopoulos B."/>
            <person name="Baker S."/>
            <person name="Barry K."/>
            <person name="Bills G."/>
            <person name="Bluhm B."/>
            <person name="Cannon C."/>
            <person name="Castanera R."/>
            <person name="Culley D."/>
            <person name="Daum C."/>
            <person name="Ezra D."/>
            <person name="Gonzalez J."/>
            <person name="Henrissat B."/>
            <person name="Kuo A."/>
            <person name="Liang C."/>
            <person name="Lipzen A."/>
            <person name="Lutzoni F."/>
            <person name="Magnuson J."/>
            <person name="Mondo S."/>
            <person name="Nolan M."/>
            <person name="Ohm R."/>
            <person name="Pangilinan J."/>
            <person name="Park H.-J."/>
            <person name="Ramirez L."/>
            <person name="Alfaro M."/>
            <person name="Sun H."/>
            <person name="Tritt A."/>
            <person name="Yoshinaga Y."/>
            <person name="Zwiers L.-H."/>
            <person name="Turgeon B."/>
            <person name="Goodwin S."/>
            <person name="Spatafora J."/>
            <person name="Crous P."/>
            <person name="Grigoriev I."/>
        </authorList>
    </citation>
    <scope>NUCLEOTIDE SEQUENCE</scope>
    <source>
        <strain evidence="8">CBS 113389</strain>
    </source>
</reference>
<keyword evidence="4 6" id="KW-0472">Membrane</keyword>
<dbReference type="GeneID" id="54477246"/>
<evidence type="ECO:0000256" key="7">
    <source>
        <dbReference type="SAM" id="SignalP"/>
    </source>
</evidence>
<dbReference type="GO" id="GO:0016020">
    <property type="term" value="C:membrane"/>
    <property type="evidence" value="ECO:0007669"/>
    <property type="project" value="UniProtKB-SubCell"/>
</dbReference>
<feature type="compositionally biased region" description="Acidic residues" evidence="5">
    <location>
        <begin position="342"/>
        <end position="358"/>
    </location>
</feature>
<feature type="chain" id="PRO_5025516871" evidence="7">
    <location>
        <begin position="25"/>
        <end position="358"/>
    </location>
</feature>
<dbReference type="GO" id="GO:0006890">
    <property type="term" value="P:retrograde vesicle-mediated transport, Golgi to endoplasmic reticulum"/>
    <property type="evidence" value="ECO:0007669"/>
    <property type="project" value="InterPro"/>
</dbReference>
<organism evidence="8 9">
    <name type="scientific">Neohortaea acidophila</name>
    <dbReference type="NCBI Taxonomy" id="245834"/>
    <lineage>
        <taxon>Eukaryota</taxon>
        <taxon>Fungi</taxon>
        <taxon>Dikarya</taxon>
        <taxon>Ascomycota</taxon>
        <taxon>Pezizomycotina</taxon>
        <taxon>Dothideomycetes</taxon>
        <taxon>Dothideomycetidae</taxon>
        <taxon>Mycosphaerellales</taxon>
        <taxon>Teratosphaeriaceae</taxon>
        <taxon>Neohortaea</taxon>
    </lineage>
</organism>
<feature type="region of interest" description="Disordered" evidence="5">
    <location>
        <begin position="332"/>
        <end position="358"/>
    </location>
</feature>
<dbReference type="Pfam" id="PF08551">
    <property type="entry name" value="DUF1751"/>
    <property type="match status" value="1"/>
</dbReference>
<keyword evidence="3 6" id="KW-1133">Transmembrane helix</keyword>
<evidence type="ECO:0000256" key="4">
    <source>
        <dbReference type="ARBA" id="ARBA00023136"/>
    </source>
</evidence>
<feature type="transmembrane region" description="Helical" evidence="6">
    <location>
        <begin position="82"/>
        <end position="99"/>
    </location>
</feature>
<sequence>MRINLPPLTRGLFLFLLAISSLNAALRFRKWSASLTARPGAAEAVNYVWAREFAIPYLVLLPTTAYKFPWTFLTAALVENNLVSLAISGVVIWFGGRYLERAWGSKEFGKFLLFVTMIPNLFACIVYVLWYAGTMTPTYPTPIQGLIALEAGFLVGLKQLVPEHTVSLLKGSVRIRIKHFPAIFVLANMISGPLLGTDTAFWLSLTGFLTSWIYLRFYRISEITTGAATGGEGAILKGDASDTFSFVAFFPDALHPVLSPICDGVWNAMLALRICAPFSDEAIEAGNEGAASRSDGLPRHMDGRGGGGRRAEAERRRALALKALDQRLNAATANRVGVPSEEPADEGAEVEDAAEAQA</sequence>
<dbReference type="Gene3D" id="1.20.1540.10">
    <property type="entry name" value="Rhomboid-like"/>
    <property type="match status" value="1"/>
</dbReference>
<dbReference type="SMART" id="SM01160">
    <property type="entry name" value="DUF1751"/>
    <property type="match status" value="1"/>
</dbReference>
<dbReference type="SUPFAM" id="SSF144091">
    <property type="entry name" value="Rhomboid-like"/>
    <property type="match status" value="1"/>
</dbReference>
<evidence type="ECO:0000256" key="6">
    <source>
        <dbReference type="SAM" id="Phobius"/>
    </source>
</evidence>